<proteinExistence type="predicted"/>
<keyword evidence="5 9" id="KW-1133">Transmembrane helix</keyword>
<dbReference type="OrthoDB" id="9790760at2"/>
<dbReference type="InterPro" id="IPR034746">
    <property type="entry name" value="POTRA"/>
</dbReference>
<evidence type="ECO:0000313" key="11">
    <source>
        <dbReference type="EMBL" id="QFG68142.1"/>
    </source>
</evidence>
<dbReference type="AlphaFoldDB" id="A0A5J6V4Z3"/>
<accession>A0A5J6V4Z3</accession>
<keyword evidence="12" id="KW-1185">Reference proteome</keyword>
<dbReference type="GO" id="GO:0005886">
    <property type="term" value="C:plasma membrane"/>
    <property type="evidence" value="ECO:0007669"/>
    <property type="project" value="TreeGrafter"/>
</dbReference>
<dbReference type="RefSeq" id="WP_158060531.1">
    <property type="nucleotide sequence ID" value="NZ_CP044427.1"/>
</dbReference>
<evidence type="ECO:0000259" key="10">
    <source>
        <dbReference type="PROSITE" id="PS51779"/>
    </source>
</evidence>
<organism evidence="11 12">
    <name type="scientific">Ornithinimicrobium pratense</name>
    <dbReference type="NCBI Taxonomy" id="2593973"/>
    <lineage>
        <taxon>Bacteria</taxon>
        <taxon>Bacillati</taxon>
        <taxon>Actinomycetota</taxon>
        <taxon>Actinomycetes</taxon>
        <taxon>Micrococcales</taxon>
        <taxon>Ornithinimicrobiaceae</taxon>
        <taxon>Ornithinimicrobium</taxon>
    </lineage>
</organism>
<evidence type="ECO:0000313" key="12">
    <source>
        <dbReference type="Proteomes" id="UP000326546"/>
    </source>
</evidence>
<dbReference type="PANTHER" id="PTHR37820">
    <property type="entry name" value="CELL DIVISION PROTEIN DIVIB"/>
    <property type="match status" value="1"/>
</dbReference>
<evidence type="ECO:0000256" key="7">
    <source>
        <dbReference type="ARBA" id="ARBA00023306"/>
    </source>
</evidence>
<evidence type="ECO:0000256" key="4">
    <source>
        <dbReference type="ARBA" id="ARBA00022692"/>
    </source>
</evidence>
<dbReference type="GO" id="GO:0051301">
    <property type="term" value="P:cell division"/>
    <property type="evidence" value="ECO:0007669"/>
    <property type="project" value="UniProtKB-KW"/>
</dbReference>
<evidence type="ECO:0000256" key="5">
    <source>
        <dbReference type="ARBA" id="ARBA00022989"/>
    </source>
</evidence>
<feature type="domain" description="POTRA" evidence="10">
    <location>
        <begin position="70"/>
        <end position="138"/>
    </location>
</feature>
<dbReference type="Pfam" id="PF08478">
    <property type="entry name" value="POTRA_1"/>
    <property type="match status" value="1"/>
</dbReference>
<keyword evidence="3" id="KW-0132">Cell division</keyword>
<dbReference type="Gene3D" id="3.10.20.310">
    <property type="entry name" value="membrane protein fhac"/>
    <property type="match status" value="1"/>
</dbReference>
<dbReference type="EMBL" id="CP044427">
    <property type="protein sequence ID" value="QFG68142.1"/>
    <property type="molecule type" value="Genomic_DNA"/>
</dbReference>
<dbReference type="InterPro" id="IPR013685">
    <property type="entry name" value="POTRA_FtsQ_type"/>
</dbReference>
<dbReference type="KEGG" id="serw:FY030_04915"/>
<dbReference type="InterPro" id="IPR050487">
    <property type="entry name" value="FtsQ_DivIB"/>
</dbReference>
<evidence type="ECO:0000256" key="9">
    <source>
        <dbReference type="SAM" id="Phobius"/>
    </source>
</evidence>
<keyword evidence="7" id="KW-0131">Cell cycle</keyword>
<keyword evidence="6 9" id="KW-0472">Membrane</keyword>
<evidence type="ECO:0000256" key="8">
    <source>
        <dbReference type="SAM" id="MobiDB-lite"/>
    </source>
</evidence>
<comment type="subcellular location">
    <subcellularLocation>
        <location evidence="1">Membrane</location>
    </subcellularLocation>
</comment>
<evidence type="ECO:0000256" key="2">
    <source>
        <dbReference type="ARBA" id="ARBA00022475"/>
    </source>
</evidence>
<keyword evidence="4 9" id="KW-0812">Transmembrane</keyword>
<feature type="transmembrane region" description="Helical" evidence="9">
    <location>
        <begin position="45"/>
        <end position="66"/>
    </location>
</feature>
<evidence type="ECO:0000256" key="1">
    <source>
        <dbReference type="ARBA" id="ARBA00004370"/>
    </source>
</evidence>
<evidence type="ECO:0000256" key="3">
    <source>
        <dbReference type="ARBA" id="ARBA00022618"/>
    </source>
</evidence>
<gene>
    <name evidence="11" type="ORF">FY030_04915</name>
</gene>
<dbReference type="PANTHER" id="PTHR37820:SF1">
    <property type="entry name" value="CELL DIVISION PROTEIN FTSQ"/>
    <property type="match status" value="1"/>
</dbReference>
<keyword evidence="2" id="KW-1003">Cell membrane</keyword>
<dbReference type="Proteomes" id="UP000326546">
    <property type="component" value="Chromosome"/>
</dbReference>
<reference evidence="11 12" key="1">
    <citation type="submission" date="2019-09" db="EMBL/GenBank/DDBJ databases">
        <title>Serinicoccus pratensis sp. nov., isolated from meadow soil.</title>
        <authorList>
            <person name="Zhang W."/>
        </authorList>
    </citation>
    <scope>NUCLEOTIDE SEQUENCE [LARGE SCALE GENOMIC DNA]</scope>
    <source>
        <strain evidence="11 12">W204</strain>
    </source>
</reference>
<feature type="region of interest" description="Disordered" evidence="8">
    <location>
        <begin position="1"/>
        <end position="28"/>
    </location>
</feature>
<sequence length="280" mass="30277">MSAGLRTAPATGARAERSTNPDPTRWGRMRGWLRMRRSQGRPRRTLLTGLALVALLAAGVIFLFFFSSAFVVKDLEVSGGRAEVQESAVSLAQIPSGRPLARVAEGAVGERVLADPRIAEISVERDWPSTVRLVLAEREPVLALSDGDATWLADADGVVYEQVEQASNKLPLFQTGGDPTELDRPTVAGLAQLWRMRPDPDVLKGDLGRPRVAADGVVTMRVGEVRLLWGPPEQNEKKWQVVTAIVGQDAVDPQGDTRIDIDVRTPDTPVVTGLPPAPTD</sequence>
<evidence type="ECO:0000256" key="6">
    <source>
        <dbReference type="ARBA" id="ARBA00023136"/>
    </source>
</evidence>
<protein>
    <submittedName>
        <fullName evidence="11">FtsQ-type POTRA domain-containing protein</fullName>
    </submittedName>
</protein>
<name>A0A5J6V4Z3_9MICO</name>
<dbReference type="PROSITE" id="PS51779">
    <property type="entry name" value="POTRA"/>
    <property type="match status" value="1"/>
</dbReference>